<evidence type="ECO:0000313" key="2">
    <source>
        <dbReference type="EMBL" id="KAJ8776821.1"/>
    </source>
</evidence>
<organism evidence="2 3">
    <name type="scientific">Eschrichtius robustus</name>
    <name type="common">California gray whale</name>
    <name type="synonym">Eschrichtius gibbosus</name>
    <dbReference type="NCBI Taxonomy" id="9764"/>
    <lineage>
        <taxon>Eukaryota</taxon>
        <taxon>Metazoa</taxon>
        <taxon>Chordata</taxon>
        <taxon>Craniata</taxon>
        <taxon>Vertebrata</taxon>
        <taxon>Euteleostomi</taxon>
        <taxon>Mammalia</taxon>
        <taxon>Eutheria</taxon>
        <taxon>Laurasiatheria</taxon>
        <taxon>Artiodactyla</taxon>
        <taxon>Whippomorpha</taxon>
        <taxon>Cetacea</taxon>
        <taxon>Mysticeti</taxon>
        <taxon>Eschrichtiidae</taxon>
        <taxon>Eschrichtius</taxon>
    </lineage>
</organism>
<dbReference type="Proteomes" id="UP001159641">
    <property type="component" value="Unassembled WGS sequence"/>
</dbReference>
<gene>
    <name evidence="2" type="ORF">J1605_015112</name>
</gene>
<feature type="region of interest" description="Disordered" evidence="1">
    <location>
        <begin position="59"/>
        <end position="304"/>
    </location>
</feature>
<feature type="compositionally biased region" description="Basic and acidic residues" evidence="1">
    <location>
        <begin position="153"/>
        <end position="169"/>
    </location>
</feature>
<reference evidence="2 3" key="1">
    <citation type="submission" date="2022-11" db="EMBL/GenBank/DDBJ databases">
        <title>Whole genome sequence of Eschrichtius robustus ER-17-0199.</title>
        <authorList>
            <person name="Bruniche-Olsen A."/>
            <person name="Black A.N."/>
            <person name="Fields C.J."/>
            <person name="Walden K."/>
            <person name="Dewoody J.A."/>
        </authorList>
    </citation>
    <scope>NUCLEOTIDE SEQUENCE [LARGE SCALE GENOMIC DNA]</scope>
    <source>
        <strain evidence="2">ER-17-0199</strain>
        <tissue evidence="2">Blubber</tissue>
    </source>
</reference>
<accession>A0AB34GAV5</accession>
<evidence type="ECO:0000256" key="1">
    <source>
        <dbReference type="SAM" id="MobiDB-lite"/>
    </source>
</evidence>
<keyword evidence="3" id="KW-1185">Reference proteome</keyword>
<name>A0AB34GAV5_ESCRO</name>
<proteinExistence type="predicted"/>
<evidence type="ECO:0000313" key="3">
    <source>
        <dbReference type="Proteomes" id="UP001159641"/>
    </source>
</evidence>
<feature type="compositionally biased region" description="Basic residues" evidence="1">
    <location>
        <begin position="234"/>
        <end position="255"/>
    </location>
</feature>
<dbReference type="EMBL" id="JAIQCJ010002347">
    <property type="protein sequence ID" value="KAJ8776821.1"/>
    <property type="molecule type" value="Genomic_DNA"/>
</dbReference>
<comment type="caution">
    <text evidence="2">The sequence shown here is derived from an EMBL/GenBank/DDBJ whole genome shotgun (WGS) entry which is preliminary data.</text>
</comment>
<sequence>MEKVVVNIIATLRITIVTCKKVLGKHHGSKCPGAGVLLQREPLGVWILLSPHPRALLRGYQVPGQSKPPESRRQGSPPRGSQPPRSLQAAPPFAPPPRAPIRPRGRPWERRASPRACASPTSCRGTPRPPSEARLRTPRRMRLRSAAWAGWEARVEKSRSKFGEREKSASDLGIRKRGGGKREGRSVWGAPRLKGSPRRRRGANSRRKMASKESKRPCGAARAGRRGAAGVRGRGTRRRKARIGVRSRGRGRARGSARASRGLRGTGLRRGGLRALPEPGVGPRVGPPSRHPPLPPPPSGGGAP</sequence>
<feature type="compositionally biased region" description="Low complexity" evidence="1">
    <location>
        <begin position="74"/>
        <end position="91"/>
    </location>
</feature>
<feature type="compositionally biased region" description="Pro residues" evidence="1">
    <location>
        <begin position="285"/>
        <end position="304"/>
    </location>
</feature>
<protein>
    <submittedName>
        <fullName evidence="2">Uncharacterized protein</fullName>
    </submittedName>
</protein>
<feature type="compositionally biased region" description="Basic residues" evidence="1">
    <location>
        <begin position="195"/>
        <end position="209"/>
    </location>
</feature>
<feature type="compositionally biased region" description="Low complexity" evidence="1">
    <location>
        <begin position="219"/>
        <end position="231"/>
    </location>
</feature>
<feature type="compositionally biased region" description="Low complexity" evidence="1">
    <location>
        <begin position="273"/>
        <end position="284"/>
    </location>
</feature>
<dbReference type="AlphaFoldDB" id="A0AB34GAV5"/>